<gene>
    <name evidence="2" type="ORF">HG542_08270</name>
</gene>
<dbReference type="RefSeq" id="WP_176606326.1">
    <property type="nucleotide sequence ID" value="NZ_BNBU01000001.1"/>
</dbReference>
<feature type="signal peptide" evidence="1">
    <location>
        <begin position="1"/>
        <end position="28"/>
    </location>
</feature>
<dbReference type="EMBL" id="JABBXF010000014">
    <property type="protein sequence ID" value="NVK77661.1"/>
    <property type="molecule type" value="Genomic_DNA"/>
</dbReference>
<accession>A0A7Y7B261</accession>
<feature type="chain" id="PRO_5031002155" evidence="1">
    <location>
        <begin position="29"/>
        <end position="152"/>
    </location>
</feature>
<reference evidence="2 3" key="1">
    <citation type="submission" date="2020-04" db="EMBL/GenBank/DDBJ databases">
        <title>Draft Genome Sequence of Streptomyces morookaense DSM 40503, an 8-azaguanine-producing strain.</title>
        <authorList>
            <person name="Qi J."/>
            <person name="Gao J.-M."/>
        </authorList>
    </citation>
    <scope>NUCLEOTIDE SEQUENCE [LARGE SCALE GENOMIC DNA]</scope>
    <source>
        <strain evidence="2 3">DSM 40503</strain>
    </source>
</reference>
<protein>
    <submittedName>
        <fullName evidence="2">Uncharacterized protein</fullName>
    </submittedName>
</protein>
<proteinExistence type="predicted"/>
<comment type="caution">
    <text evidence="2">The sequence shown here is derived from an EMBL/GenBank/DDBJ whole genome shotgun (WGS) entry which is preliminary data.</text>
</comment>
<dbReference type="Proteomes" id="UP000587462">
    <property type="component" value="Unassembled WGS sequence"/>
</dbReference>
<name>A0A7Y7B261_STRMO</name>
<sequence>MRLNTFPSAAAAAVCGALALLIAGPALASDGPPAESAPAATGSLETIGGLGETLMLGSRIGTEARAKTPDTVEMQELQRRLRAASGRLQRSVKAGASADADVQAQLKKLDDDATALLKAVAAEDAAGVTAGVAAMVADQRALLGSVPKLLAP</sequence>
<organism evidence="2 3">
    <name type="scientific">Streptomyces morookaense</name>
    <name type="common">Streptoverticillium morookaense</name>
    <dbReference type="NCBI Taxonomy" id="1970"/>
    <lineage>
        <taxon>Bacteria</taxon>
        <taxon>Bacillati</taxon>
        <taxon>Actinomycetota</taxon>
        <taxon>Actinomycetes</taxon>
        <taxon>Kitasatosporales</taxon>
        <taxon>Streptomycetaceae</taxon>
        <taxon>Streptomyces</taxon>
    </lineage>
</organism>
<evidence type="ECO:0000313" key="3">
    <source>
        <dbReference type="Proteomes" id="UP000587462"/>
    </source>
</evidence>
<keyword evidence="3" id="KW-1185">Reference proteome</keyword>
<dbReference type="AlphaFoldDB" id="A0A7Y7B261"/>
<evidence type="ECO:0000313" key="2">
    <source>
        <dbReference type="EMBL" id="NVK77661.1"/>
    </source>
</evidence>
<evidence type="ECO:0000256" key="1">
    <source>
        <dbReference type="SAM" id="SignalP"/>
    </source>
</evidence>
<keyword evidence="1" id="KW-0732">Signal</keyword>